<keyword evidence="1" id="KW-1133">Transmembrane helix</keyword>
<organism evidence="2 3">
    <name type="scientific">Candidatus Collierbacteria bacterium GW2011_GWA2_46_26</name>
    <dbReference type="NCBI Taxonomy" id="1618381"/>
    <lineage>
        <taxon>Bacteria</taxon>
        <taxon>Candidatus Collieribacteriota</taxon>
    </lineage>
</organism>
<evidence type="ECO:0000256" key="1">
    <source>
        <dbReference type="SAM" id="Phobius"/>
    </source>
</evidence>
<dbReference type="EMBL" id="LCMI01000004">
    <property type="protein sequence ID" value="KKU33375.1"/>
    <property type="molecule type" value="Genomic_DNA"/>
</dbReference>
<dbReference type="AlphaFoldDB" id="A0A0G1SJ75"/>
<evidence type="ECO:0000313" key="3">
    <source>
        <dbReference type="Proteomes" id="UP000034794"/>
    </source>
</evidence>
<gene>
    <name evidence="2" type="ORF">UX47_C0004G0020</name>
</gene>
<protein>
    <submittedName>
        <fullName evidence="2">Uncharacterized protein</fullName>
    </submittedName>
</protein>
<dbReference type="Proteomes" id="UP000034794">
    <property type="component" value="Unassembled WGS sequence"/>
</dbReference>
<feature type="transmembrane region" description="Helical" evidence="1">
    <location>
        <begin position="7"/>
        <end position="26"/>
    </location>
</feature>
<name>A0A0G1SJ75_9BACT</name>
<reference evidence="2 3" key="1">
    <citation type="journal article" date="2015" name="Nature">
        <title>rRNA introns, odd ribosomes, and small enigmatic genomes across a large radiation of phyla.</title>
        <authorList>
            <person name="Brown C.T."/>
            <person name="Hug L.A."/>
            <person name="Thomas B.C."/>
            <person name="Sharon I."/>
            <person name="Castelle C.J."/>
            <person name="Singh A."/>
            <person name="Wilkins M.J."/>
            <person name="Williams K.H."/>
            <person name="Banfield J.F."/>
        </authorList>
    </citation>
    <scope>NUCLEOTIDE SEQUENCE [LARGE SCALE GENOMIC DNA]</scope>
</reference>
<keyword evidence="1" id="KW-0812">Transmembrane</keyword>
<evidence type="ECO:0000313" key="2">
    <source>
        <dbReference type="EMBL" id="KKU33375.1"/>
    </source>
</evidence>
<feature type="transmembrane region" description="Helical" evidence="1">
    <location>
        <begin position="32"/>
        <end position="49"/>
    </location>
</feature>
<sequence>MIGEGKILNSFGLVFLIMAFCSSIGLVAGLSFMAYSIYFDLLIVVLFGFDNK</sequence>
<accession>A0A0G1SJ75</accession>
<keyword evidence="1" id="KW-0472">Membrane</keyword>
<comment type="caution">
    <text evidence="2">The sequence shown here is derived from an EMBL/GenBank/DDBJ whole genome shotgun (WGS) entry which is preliminary data.</text>
</comment>
<proteinExistence type="predicted"/>